<dbReference type="RefSeq" id="WP_309655879.1">
    <property type="nucleotide sequence ID" value="NZ_JARWAN010000011.1"/>
</dbReference>
<keyword evidence="1" id="KW-1133">Transmembrane helix</keyword>
<dbReference type="Pfam" id="PF19661">
    <property type="entry name" value="DUF6164"/>
    <property type="match status" value="1"/>
</dbReference>
<accession>A0ABU1H3T6</accession>
<evidence type="ECO:0000313" key="2">
    <source>
        <dbReference type="EMBL" id="MDR5898968.1"/>
    </source>
</evidence>
<keyword evidence="1" id="KW-0472">Membrane</keyword>
<gene>
    <name evidence="2" type="ORF">QC823_08190</name>
</gene>
<keyword evidence="1" id="KW-0812">Transmembrane</keyword>
<feature type="transmembrane region" description="Helical" evidence="1">
    <location>
        <begin position="98"/>
        <end position="120"/>
    </location>
</feature>
<evidence type="ECO:0000256" key="1">
    <source>
        <dbReference type="SAM" id="Phobius"/>
    </source>
</evidence>
<dbReference type="EMBL" id="JARWAN010000011">
    <property type="protein sequence ID" value="MDR5898968.1"/>
    <property type="molecule type" value="Genomic_DNA"/>
</dbReference>
<keyword evidence="3" id="KW-1185">Reference proteome</keyword>
<organism evidence="2 3">
    <name type="scientific">Vreelandella vilamensis</name>
    <dbReference type="NCBI Taxonomy" id="531309"/>
    <lineage>
        <taxon>Bacteria</taxon>
        <taxon>Pseudomonadati</taxon>
        <taxon>Pseudomonadota</taxon>
        <taxon>Gammaproteobacteria</taxon>
        <taxon>Oceanospirillales</taxon>
        <taxon>Halomonadaceae</taxon>
        <taxon>Vreelandella</taxon>
    </lineage>
</organism>
<dbReference type="InterPro" id="IPR046162">
    <property type="entry name" value="DUF6164"/>
</dbReference>
<evidence type="ECO:0000313" key="3">
    <source>
        <dbReference type="Proteomes" id="UP001254564"/>
    </source>
</evidence>
<name>A0ABU1H3T6_9GAMM</name>
<protein>
    <submittedName>
        <fullName evidence="2">DUF6164 family protein</fullName>
    </submittedName>
</protein>
<proteinExistence type="predicted"/>
<comment type="caution">
    <text evidence="2">The sequence shown here is derived from an EMBL/GenBank/DDBJ whole genome shotgun (WGS) entry which is preliminary data.</text>
</comment>
<dbReference type="Proteomes" id="UP001254564">
    <property type="component" value="Unassembled WGS sequence"/>
</dbReference>
<sequence length="121" mass="13815">MAHLLFRLRHVTEEEAMEVRQLLEAHGMETYETQAGFFRLGVDAIWLRDASQLDEAKALLADYQAQRLAQARREHHDALARGEAPTLWKRFTAHPLQVLLVFVAVVIIALLTLLPFMGLAR</sequence>
<reference evidence="2 3" key="1">
    <citation type="submission" date="2023-04" db="EMBL/GenBank/DDBJ databases">
        <title>A long-awaited taxogenomic arrangement of the family Halomonadaceae.</title>
        <authorList>
            <person name="De La Haba R."/>
            <person name="Chuvochina M."/>
            <person name="Wittouck S."/>
            <person name="Arahal D.R."/>
            <person name="Sanchez-Porro C."/>
            <person name="Hugenholtz P."/>
            <person name="Ventosa A."/>
        </authorList>
    </citation>
    <scope>NUCLEOTIDE SEQUENCE [LARGE SCALE GENOMIC DNA]</scope>
    <source>
        <strain evidence="2 3">DSM 21020</strain>
    </source>
</reference>